<dbReference type="RefSeq" id="WP_004787900.1">
    <property type="nucleotide sequence ID" value="NZ_KB849413.1"/>
</dbReference>
<organism evidence="2 3">
    <name type="scientific">Acinetobacter variabilis</name>
    <dbReference type="NCBI Taxonomy" id="70346"/>
    <lineage>
        <taxon>Bacteria</taxon>
        <taxon>Pseudomonadati</taxon>
        <taxon>Pseudomonadota</taxon>
        <taxon>Gammaproteobacteria</taxon>
        <taxon>Moraxellales</taxon>
        <taxon>Moraxellaceae</taxon>
        <taxon>Acinetobacter</taxon>
    </lineage>
</organism>
<accession>N8VN50</accession>
<keyword evidence="1" id="KW-0812">Transmembrane</keyword>
<evidence type="ECO:0000313" key="3">
    <source>
        <dbReference type="Proteomes" id="UP000013070"/>
    </source>
</evidence>
<dbReference type="HOGENOM" id="CLU_2630085_0_0_6"/>
<evidence type="ECO:0000256" key="1">
    <source>
        <dbReference type="SAM" id="Phobius"/>
    </source>
</evidence>
<dbReference type="EMBL" id="APPE01000006">
    <property type="protein sequence ID" value="ENV00956.1"/>
    <property type="molecule type" value="Genomic_DNA"/>
</dbReference>
<dbReference type="Proteomes" id="UP000013070">
    <property type="component" value="Unassembled WGS sequence"/>
</dbReference>
<evidence type="ECO:0000313" key="2">
    <source>
        <dbReference type="EMBL" id="ENV00956.1"/>
    </source>
</evidence>
<keyword evidence="1" id="KW-0472">Membrane</keyword>
<name>N8VN50_9GAMM</name>
<feature type="transmembrane region" description="Helical" evidence="1">
    <location>
        <begin position="41"/>
        <end position="64"/>
    </location>
</feature>
<dbReference type="PATRIC" id="fig|1217710.3.peg.37"/>
<gene>
    <name evidence="2" type="ORF">F969_00042</name>
</gene>
<comment type="caution">
    <text evidence="2">The sequence shown here is derived from an EMBL/GenBank/DDBJ whole genome shotgun (WGS) entry which is preliminary data.</text>
</comment>
<sequence>MKMIISAVFALIVSAIWYGILTFIAFAITKSGGTGEWVNDLKIYVAAFIFIISFMLFVVQLTAMEAKQNPFRRRRYK</sequence>
<protein>
    <submittedName>
        <fullName evidence="2">Uncharacterized protein</fullName>
    </submittedName>
</protein>
<proteinExistence type="predicted"/>
<keyword evidence="1" id="KW-1133">Transmembrane helix</keyword>
<keyword evidence="3" id="KW-1185">Reference proteome</keyword>
<reference evidence="2 3" key="1">
    <citation type="submission" date="2013-02" db="EMBL/GenBank/DDBJ databases">
        <title>The Genome Sequence of Acinetobacter sp. NIPH 899.</title>
        <authorList>
            <consortium name="The Broad Institute Genome Sequencing Platform"/>
            <consortium name="The Broad Institute Genome Sequencing Center for Infectious Disease"/>
            <person name="Cerqueira G."/>
            <person name="Feldgarden M."/>
            <person name="Courvalin P."/>
            <person name="Perichon B."/>
            <person name="Grillot-Courvalin C."/>
            <person name="Clermont D."/>
            <person name="Rocha E."/>
            <person name="Yoon E.-J."/>
            <person name="Nemec A."/>
            <person name="Walker B."/>
            <person name="Young S.K."/>
            <person name="Zeng Q."/>
            <person name="Gargeya S."/>
            <person name="Fitzgerald M."/>
            <person name="Haas B."/>
            <person name="Abouelleil A."/>
            <person name="Alvarado L."/>
            <person name="Arachchi H.M."/>
            <person name="Berlin A.M."/>
            <person name="Chapman S.B."/>
            <person name="Dewar J."/>
            <person name="Goldberg J."/>
            <person name="Griggs A."/>
            <person name="Gujja S."/>
            <person name="Hansen M."/>
            <person name="Howarth C."/>
            <person name="Imamovic A."/>
            <person name="Larimer J."/>
            <person name="McCowan C."/>
            <person name="Murphy C."/>
            <person name="Neiman D."/>
            <person name="Pearson M."/>
            <person name="Priest M."/>
            <person name="Roberts A."/>
            <person name="Saif S."/>
            <person name="Shea T."/>
            <person name="Sisk P."/>
            <person name="Sykes S."/>
            <person name="Wortman J."/>
            <person name="Nusbaum C."/>
            <person name="Birren B."/>
        </authorList>
    </citation>
    <scope>NUCLEOTIDE SEQUENCE [LARGE SCALE GENOMIC DNA]</scope>
    <source>
        <strain evidence="2 3">NIPH 899</strain>
    </source>
</reference>
<dbReference type="AlphaFoldDB" id="N8VN50"/>
<feature type="transmembrane region" description="Helical" evidence="1">
    <location>
        <begin position="7"/>
        <end position="29"/>
    </location>
</feature>